<keyword evidence="3" id="KW-0812">Transmembrane</keyword>
<reference evidence="4 5" key="1">
    <citation type="submission" date="2023-04" db="EMBL/GenBank/DDBJ databases">
        <title>Spirochaete genome identified in red abalone sample constitutes a novel genus.</title>
        <authorList>
            <person name="Sharma S.P."/>
            <person name="Purcell C.M."/>
            <person name="Hyde J.R."/>
            <person name="Severin A.J."/>
        </authorList>
    </citation>
    <scope>NUCLEOTIDE SEQUENCE [LARGE SCALE GENOMIC DNA]</scope>
    <source>
        <strain evidence="4 5">SP-2023</strain>
    </source>
</reference>
<dbReference type="RefSeq" id="WP_326926739.1">
    <property type="nucleotide sequence ID" value="NZ_CP123443.1"/>
</dbReference>
<name>A0ABY8MF06_9SPIO</name>
<feature type="compositionally biased region" description="Basic and acidic residues" evidence="2">
    <location>
        <begin position="335"/>
        <end position="354"/>
    </location>
</feature>
<dbReference type="SUPFAM" id="SSF48452">
    <property type="entry name" value="TPR-like"/>
    <property type="match status" value="1"/>
</dbReference>
<feature type="transmembrane region" description="Helical" evidence="3">
    <location>
        <begin position="119"/>
        <end position="137"/>
    </location>
</feature>
<sequence>MFLDNADYFYLLGRSYFTAGDMENAKLYLKRGLENNPNHEDIQLMQACFAIKERDTYHAISVWLRLENAGCRRACLRYGLDQIRRINDTEELYNFTRSPKFARLFPSLPGIMLYHFARMLSRVILMVSLIGIIWLGYSVGTPKFQQVYKDWRNKREQSGSISLAGLDSDEYFSFEKKDVQFTFTEKELNTLTGRIRRDYDLYNDNLVQRDINRIFLSNAGDKVKAKFRLIEDLLSDQQEVYDLKDNFDFQEVRKNPQLYRNCYISWHGKPTNIRIDKKGRLRFVLLVGYTDGTVFEGQTLVLLGDLISVPTDQPLTVFGRVKILDLAAQEREKAEVKAEGIEQENEKTKDRTESEVGLAEEGTGGGGPATFYIEAKTLARS</sequence>
<evidence type="ECO:0008006" key="6">
    <source>
        <dbReference type="Google" id="ProtNLM"/>
    </source>
</evidence>
<keyword evidence="3" id="KW-0472">Membrane</keyword>
<dbReference type="SMART" id="SM00028">
    <property type="entry name" value="TPR"/>
    <property type="match status" value="1"/>
</dbReference>
<evidence type="ECO:0000313" key="4">
    <source>
        <dbReference type="EMBL" id="WGK68554.1"/>
    </source>
</evidence>
<proteinExistence type="predicted"/>
<keyword evidence="5" id="KW-1185">Reference proteome</keyword>
<evidence type="ECO:0000256" key="1">
    <source>
        <dbReference type="PROSITE-ProRule" id="PRU00339"/>
    </source>
</evidence>
<dbReference type="InterPro" id="IPR011990">
    <property type="entry name" value="TPR-like_helical_dom_sf"/>
</dbReference>
<dbReference type="Proteomes" id="UP001228690">
    <property type="component" value="Chromosome"/>
</dbReference>
<evidence type="ECO:0000256" key="3">
    <source>
        <dbReference type="SAM" id="Phobius"/>
    </source>
</evidence>
<accession>A0ABY8MF06</accession>
<protein>
    <recommendedName>
        <fullName evidence="6">Tetratricopeptide repeat protein</fullName>
    </recommendedName>
</protein>
<dbReference type="EMBL" id="CP123443">
    <property type="protein sequence ID" value="WGK68554.1"/>
    <property type="molecule type" value="Genomic_DNA"/>
</dbReference>
<evidence type="ECO:0000313" key="5">
    <source>
        <dbReference type="Proteomes" id="UP001228690"/>
    </source>
</evidence>
<dbReference type="PROSITE" id="PS50005">
    <property type="entry name" value="TPR"/>
    <property type="match status" value="1"/>
</dbReference>
<feature type="repeat" description="TPR" evidence="1">
    <location>
        <begin position="6"/>
        <end position="39"/>
    </location>
</feature>
<dbReference type="InterPro" id="IPR019734">
    <property type="entry name" value="TPR_rpt"/>
</dbReference>
<organism evidence="4 5">
    <name type="scientific">Candidatus Haliotispira prima</name>
    <dbReference type="NCBI Taxonomy" id="3034016"/>
    <lineage>
        <taxon>Bacteria</taxon>
        <taxon>Pseudomonadati</taxon>
        <taxon>Spirochaetota</taxon>
        <taxon>Spirochaetia</taxon>
        <taxon>Spirochaetales</taxon>
        <taxon>Spirochaetaceae</taxon>
        <taxon>Candidatus Haliotispira</taxon>
    </lineage>
</organism>
<keyword evidence="3" id="KW-1133">Transmembrane helix</keyword>
<dbReference type="Gene3D" id="1.25.40.10">
    <property type="entry name" value="Tetratricopeptide repeat domain"/>
    <property type="match status" value="1"/>
</dbReference>
<gene>
    <name evidence="4" type="ORF">P0082_08690</name>
</gene>
<feature type="region of interest" description="Disordered" evidence="2">
    <location>
        <begin position="335"/>
        <end position="368"/>
    </location>
</feature>
<evidence type="ECO:0000256" key="2">
    <source>
        <dbReference type="SAM" id="MobiDB-lite"/>
    </source>
</evidence>
<keyword evidence="1" id="KW-0802">TPR repeat</keyword>